<feature type="compositionally biased region" description="Acidic residues" evidence="1">
    <location>
        <begin position="29"/>
        <end position="52"/>
    </location>
</feature>
<evidence type="ECO:0000313" key="2">
    <source>
        <dbReference type="EMBL" id="CAI9115710.1"/>
    </source>
</evidence>
<dbReference type="Proteomes" id="UP001161247">
    <property type="component" value="Chromosome 8"/>
</dbReference>
<sequence>MMPPEPKVPGIGRGFMLRMNLGDKKLVDKEEEEEDDEEEEEEEEDDDNEMSDSEAKEQDEDRKSRLYRRVSGFLEDTYKNFYPGVPTINVLVTYPSSAKCIYDSETDPYIVSGPAPRTRQLEISASSRRRKHQAFVPPKGAKVKPHMSKQEQSGGVSGVSGFRASMVVFTENPKQLQGFLQTFLGNYDTILTPNEVSSYLVWSSVKRLNRGNLLVHWNSLSARSQDVKMW</sequence>
<feature type="compositionally biased region" description="Basic and acidic residues" evidence="1">
    <location>
        <begin position="53"/>
        <end position="63"/>
    </location>
</feature>
<keyword evidence="3" id="KW-1185">Reference proteome</keyword>
<feature type="region of interest" description="Disordered" evidence="1">
    <location>
        <begin position="126"/>
        <end position="156"/>
    </location>
</feature>
<feature type="region of interest" description="Disordered" evidence="1">
    <location>
        <begin position="22"/>
        <end position="63"/>
    </location>
</feature>
<protein>
    <submittedName>
        <fullName evidence="2">OLC1v1016696C1</fullName>
    </submittedName>
</protein>
<name>A0AAV1E7Q1_OLDCO</name>
<evidence type="ECO:0000313" key="3">
    <source>
        <dbReference type="Proteomes" id="UP001161247"/>
    </source>
</evidence>
<reference evidence="2" key="1">
    <citation type="submission" date="2023-03" db="EMBL/GenBank/DDBJ databases">
        <authorList>
            <person name="Julca I."/>
        </authorList>
    </citation>
    <scope>NUCLEOTIDE SEQUENCE</scope>
</reference>
<accession>A0AAV1E7Q1</accession>
<organism evidence="2 3">
    <name type="scientific">Oldenlandia corymbosa var. corymbosa</name>
    <dbReference type="NCBI Taxonomy" id="529605"/>
    <lineage>
        <taxon>Eukaryota</taxon>
        <taxon>Viridiplantae</taxon>
        <taxon>Streptophyta</taxon>
        <taxon>Embryophyta</taxon>
        <taxon>Tracheophyta</taxon>
        <taxon>Spermatophyta</taxon>
        <taxon>Magnoliopsida</taxon>
        <taxon>eudicotyledons</taxon>
        <taxon>Gunneridae</taxon>
        <taxon>Pentapetalae</taxon>
        <taxon>asterids</taxon>
        <taxon>lamiids</taxon>
        <taxon>Gentianales</taxon>
        <taxon>Rubiaceae</taxon>
        <taxon>Rubioideae</taxon>
        <taxon>Spermacoceae</taxon>
        <taxon>Hedyotis-Oldenlandia complex</taxon>
        <taxon>Oldenlandia</taxon>
    </lineage>
</organism>
<dbReference type="EMBL" id="OX459125">
    <property type="protein sequence ID" value="CAI9115710.1"/>
    <property type="molecule type" value="Genomic_DNA"/>
</dbReference>
<dbReference type="AlphaFoldDB" id="A0AAV1E7Q1"/>
<evidence type="ECO:0000256" key="1">
    <source>
        <dbReference type="SAM" id="MobiDB-lite"/>
    </source>
</evidence>
<gene>
    <name evidence="2" type="ORF">OLC1_LOCUS22179</name>
</gene>
<proteinExistence type="predicted"/>